<organism evidence="16 17">
    <name type="scientific">Romboutsia hominis</name>
    <dbReference type="NCBI Taxonomy" id="1507512"/>
    <lineage>
        <taxon>Bacteria</taxon>
        <taxon>Bacillati</taxon>
        <taxon>Bacillota</taxon>
        <taxon>Clostridia</taxon>
        <taxon>Peptostreptococcales</taxon>
        <taxon>Peptostreptococcaceae</taxon>
        <taxon>Romboutsia</taxon>
    </lineage>
</organism>
<dbReference type="Proteomes" id="UP000245695">
    <property type="component" value="Chromosome 1"/>
</dbReference>
<feature type="domain" description="ATP-grasp" evidence="14">
    <location>
        <begin position="120"/>
        <end position="317"/>
    </location>
</feature>
<evidence type="ECO:0000256" key="3">
    <source>
        <dbReference type="ARBA" id="ARBA00011750"/>
    </source>
</evidence>
<dbReference type="NCBIfam" id="NF006367">
    <property type="entry name" value="PRK08591.1"/>
    <property type="match status" value="1"/>
</dbReference>
<dbReference type="Pfam" id="PF02785">
    <property type="entry name" value="Biotin_carb_C"/>
    <property type="match status" value="1"/>
</dbReference>
<dbReference type="InterPro" id="IPR005482">
    <property type="entry name" value="Biotin_COase_C"/>
</dbReference>
<keyword evidence="17" id="KW-1185">Reference proteome</keyword>
<dbReference type="PROSITE" id="PS00867">
    <property type="entry name" value="CPSASE_2"/>
    <property type="match status" value="1"/>
</dbReference>
<dbReference type="Gene3D" id="3.30.470.20">
    <property type="entry name" value="ATP-grasp fold, B domain"/>
    <property type="match status" value="1"/>
</dbReference>
<dbReference type="Pfam" id="PF00289">
    <property type="entry name" value="Biotin_carb_N"/>
    <property type="match status" value="1"/>
</dbReference>
<evidence type="ECO:0000256" key="5">
    <source>
        <dbReference type="ARBA" id="ARBA00022598"/>
    </source>
</evidence>
<evidence type="ECO:0000259" key="15">
    <source>
        <dbReference type="PROSITE" id="PS50979"/>
    </source>
</evidence>
<dbReference type="InterPro" id="IPR005479">
    <property type="entry name" value="CPAse_ATP-bd"/>
</dbReference>
<dbReference type="InterPro" id="IPR011054">
    <property type="entry name" value="Rudment_hybrid_motif"/>
</dbReference>
<dbReference type="Pfam" id="PF02786">
    <property type="entry name" value="CPSase_L_D2"/>
    <property type="match status" value="1"/>
</dbReference>
<dbReference type="PROSITE" id="PS50975">
    <property type="entry name" value="ATP_GRASP"/>
    <property type="match status" value="1"/>
</dbReference>
<gene>
    <name evidence="16" type="ORF">FRIFI_1326</name>
</gene>
<dbReference type="UniPathway" id="UPA00655">
    <property type="reaction ID" value="UER00711"/>
</dbReference>
<keyword evidence="13" id="KW-0444">Lipid biosynthesis</keyword>
<keyword evidence="10 13" id="KW-0092">Biotin</keyword>
<dbReference type="SUPFAM" id="SSF51246">
    <property type="entry name" value="Rudiment single hybrid motif"/>
    <property type="match status" value="1"/>
</dbReference>
<keyword evidence="8 12" id="KW-0067">ATP-binding</keyword>
<keyword evidence="13" id="KW-0275">Fatty acid biosynthesis</keyword>
<dbReference type="PROSITE" id="PS50979">
    <property type="entry name" value="BC"/>
    <property type="match status" value="1"/>
</dbReference>
<dbReference type="GO" id="GO:2001295">
    <property type="term" value="P:malonyl-CoA biosynthetic process"/>
    <property type="evidence" value="ECO:0007669"/>
    <property type="project" value="UniProtKB-UniPathway"/>
</dbReference>
<evidence type="ECO:0000256" key="11">
    <source>
        <dbReference type="ARBA" id="ARBA00048600"/>
    </source>
</evidence>
<keyword evidence="5 13" id="KW-0436">Ligase</keyword>
<evidence type="ECO:0000256" key="6">
    <source>
        <dbReference type="ARBA" id="ARBA00022723"/>
    </source>
</evidence>
<dbReference type="InterPro" id="IPR011761">
    <property type="entry name" value="ATP-grasp"/>
</dbReference>
<dbReference type="InterPro" id="IPR004549">
    <property type="entry name" value="Acetyl_CoA_COase_biotin_COase"/>
</dbReference>
<evidence type="ECO:0000256" key="13">
    <source>
        <dbReference type="RuleBase" id="RU365063"/>
    </source>
</evidence>
<evidence type="ECO:0000259" key="14">
    <source>
        <dbReference type="PROSITE" id="PS50975"/>
    </source>
</evidence>
<dbReference type="SUPFAM" id="SSF52440">
    <property type="entry name" value="PreATP-grasp domain"/>
    <property type="match status" value="1"/>
</dbReference>
<evidence type="ECO:0000256" key="12">
    <source>
        <dbReference type="PROSITE-ProRule" id="PRU00409"/>
    </source>
</evidence>
<protein>
    <recommendedName>
        <fullName evidence="4 13">Biotin carboxylase</fullName>
        <ecNumber evidence="4 13">6.3.4.14</ecNumber>
    </recommendedName>
    <alternativeName>
        <fullName evidence="13">Acetyl-coenzyme A carboxylase biotin carboxylase subunit A</fullName>
    </alternativeName>
</protein>
<accession>A0A2P2BR88</accession>
<evidence type="ECO:0000256" key="7">
    <source>
        <dbReference type="ARBA" id="ARBA00022741"/>
    </source>
</evidence>
<evidence type="ECO:0000256" key="1">
    <source>
        <dbReference type="ARBA" id="ARBA00003761"/>
    </source>
</evidence>
<keyword evidence="13" id="KW-0276">Fatty acid metabolism</keyword>
<evidence type="ECO:0000256" key="2">
    <source>
        <dbReference type="ARBA" id="ARBA00004956"/>
    </source>
</evidence>
<proteinExistence type="predicted"/>
<dbReference type="EC" id="6.3.4.14" evidence="4 13"/>
<dbReference type="InterPro" id="IPR005481">
    <property type="entry name" value="BC-like_N"/>
</dbReference>
<sequence>MIKKILVANRGDIAVRIIRTCKELNIKTVAIYSKADSECLHRYLADESICIGPNNISKSYNNIDNIIYLALKLECDAIHPGFGFLSENHEFARKCEENNIIFIGPSKKQMVLMSDKSRARETVISLGIKVVPGSDGVLKNKEEAFEVANKIGYPVIIKASNGGGGKGMRIVYTQDELFSNFDIASSESLASFGSSDLYMEKFIENPRHIEVQVFGDRFSNAIHLGGRDCSMQRKNQKVLEESLSNYLSEEEKNNLYKSAVNIVKGTNYIGAGTIEFIVDKHKNFYFIEMNTRIQVEHPVTEMITGIDLIKLQILIADNKPIPFTQKEIVFKGHAIECRINAEIPEEEFKPCPGEITSLNIPGGFGTRFDTFVYCGYTIPPLYDSMIGKLICWSESREECIKKINRALDEIIIEGVRTNIDFQKSLINSEAFLEDRHYTKFIENEFLGNKQIATTI</sequence>
<evidence type="ECO:0000313" key="16">
    <source>
        <dbReference type="EMBL" id="CEI72861.1"/>
    </source>
</evidence>
<comment type="function">
    <text evidence="1 13">This protein is a component of the acetyl coenzyme A carboxylase complex; first, biotin carboxylase catalyzes the carboxylation of the carrier protein and then the transcarboxylase transfers the carboxyl group to form malonyl-CoA.</text>
</comment>
<dbReference type="PANTHER" id="PTHR48095:SF2">
    <property type="entry name" value="BIOTIN CARBOXYLASE, CHLOROPLASTIC"/>
    <property type="match status" value="1"/>
</dbReference>
<keyword evidence="13" id="KW-0443">Lipid metabolism</keyword>
<keyword evidence="7 12" id="KW-0547">Nucleotide-binding</keyword>
<feature type="domain" description="Biotin carboxylation" evidence="15">
    <location>
        <begin position="1"/>
        <end position="446"/>
    </location>
</feature>
<dbReference type="AlphaFoldDB" id="A0A2P2BR88"/>
<evidence type="ECO:0000256" key="8">
    <source>
        <dbReference type="ARBA" id="ARBA00022840"/>
    </source>
</evidence>
<comment type="catalytic activity">
    <reaction evidence="11 13">
        <text>N(6)-biotinyl-L-lysyl-[protein] + hydrogencarbonate + ATP = N(6)-carboxybiotinyl-L-lysyl-[protein] + ADP + phosphate + H(+)</text>
        <dbReference type="Rhea" id="RHEA:13501"/>
        <dbReference type="Rhea" id="RHEA-COMP:10505"/>
        <dbReference type="Rhea" id="RHEA-COMP:10506"/>
        <dbReference type="ChEBI" id="CHEBI:15378"/>
        <dbReference type="ChEBI" id="CHEBI:17544"/>
        <dbReference type="ChEBI" id="CHEBI:30616"/>
        <dbReference type="ChEBI" id="CHEBI:43474"/>
        <dbReference type="ChEBI" id="CHEBI:83144"/>
        <dbReference type="ChEBI" id="CHEBI:83145"/>
        <dbReference type="ChEBI" id="CHEBI:456216"/>
        <dbReference type="EC" id="6.3.4.14"/>
    </reaction>
</comment>
<dbReference type="GO" id="GO:0046872">
    <property type="term" value="F:metal ion binding"/>
    <property type="evidence" value="ECO:0007669"/>
    <property type="project" value="UniProtKB-KW"/>
</dbReference>
<dbReference type="PANTHER" id="PTHR48095">
    <property type="entry name" value="PYRUVATE CARBOXYLASE SUBUNIT A"/>
    <property type="match status" value="1"/>
</dbReference>
<dbReference type="KEGG" id="rhom:FRIFI_1326"/>
<dbReference type="EMBL" id="LN650648">
    <property type="protein sequence ID" value="CEI72861.1"/>
    <property type="molecule type" value="Genomic_DNA"/>
</dbReference>
<comment type="subunit">
    <text evidence="3 13">Acetyl-CoA carboxylase is a heterohexamer of biotin carboxyl carrier protein, biotin carboxylase and the two subunits of carboxyl transferase in a 2:2 complex.</text>
</comment>
<evidence type="ECO:0000256" key="9">
    <source>
        <dbReference type="ARBA" id="ARBA00022842"/>
    </source>
</evidence>
<evidence type="ECO:0000256" key="4">
    <source>
        <dbReference type="ARBA" id="ARBA00013263"/>
    </source>
</evidence>
<dbReference type="SMART" id="SM00878">
    <property type="entry name" value="Biotin_carb_C"/>
    <property type="match status" value="1"/>
</dbReference>
<dbReference type="GO" id="GO:0005524">
    <property type="term" value="F:ATP binding"/>
    <property type="evidence" value="ECO:0007669"/>
    <property type="project" value="UniProtKB-UniRule"/>
</dbReference>
<evidence type="ECO:0000313" key="17">
    <source>
        <dbReference type="Proteomes" id="UP000245695"/>
    </source>
</evidence>
<dbReference type="GO" id="GO:0004075">
    <property type="term" value="F:biotin carboxylase activity"/>
    <property type="evidence" value="ECO:0007669"/>
    <property type="project" value="UniProtKB-EC"/>
</dbReference>
<reference evidence="16 17" key="1">
    <citation type="submission" date="2014-09" db="EMBL/GenBank/DDBJ databases">
        <authorList>
            <person name="Hornung B.V."/>
        </authorList>
    </citation>
    <scope>NUCLEOTIDE SEQUENCE [LARGE SCALE GENOMIC DNA]</scope>
    <source>
        <strain evidence="16 17">FRIFI</strain>
    </source>
</reference>
<keyword evidence="6" id="KW-0479">Metal-binding</keyword>
<dbReference type="RefSeq" id="WP_092925861.1">
    <property type="nucleotide sequence ID" value="NZ_FJTZ01000012.1"/>
</dbReference>
<evidence type="ECO:0000256" key="10">
    <source>
        <dbReference type="ARBA" id="ARBA00023267"/>
    </source>
</evidence>
<dbReference type="NCBIfam" id="TIGR00514">
    <property type="entry name" value="accC"/>
    <property type="match status" value="1"/>
</dbReference>
<dbReference type="InterPro" id="IPR011764">
    <property type="entry name" value="Biotin_carboxylation_dom"/>
</dbReference>
<dbReference type="GO" id="GO:0006633">
    <property type="term" value="P:fatty acid biosynthetic process"/>
    <property type="evidence" value="ECO:0007669"/>
    <property type="project" value="UniProtKB-KW"/>
</dbReference>
<name>A0A2P2BR88_9FIRM</name>
<dbReference type="InterPro" id="IPR016185">
    <property type="entry name" value="PreATP-grasp_dom_sf"/>
</dbReference>
<dbReference type="SUPFAM" id="SSF56059">
    <property type="entry name" value="Glutathione synthetase ATP-binding domain-like"/>
    <property type="match status" value="1"/>
</dbReference>
<dbReference type="FunFam" id="3.30.1490.20:FF:000018">
    <property type="entry name" value="Biotin carboxylase"/>
    <property type="match status" value="1"/>
</dbReference>
<dbReference type="PROSITE" id="PS00866">
    <property type="entry name" value="CPSASE_1"/>
    <property type="match status" value="1"/>
</dbReference>
<dbReference type="InterPro" id="IPR051602">
    <property type="entry name" value="ACC_Biotin_Carboxylase"/>
</dbReference>
<keyword evidence="9" id="KW-0460">Magnesium</keyword>
<comment type="pathway">
    <text evidence="2 13">Lipid metabolism; malonyl-CoA biosynthesis; malonyl-CoA from acetyl-CoA: step 1/1.</text>
</comment>
<dbReference type="FunFam" id="3.40.50.20:FF:000010">
    <property type="entry name" value="Propionyl-CoA carboxylase subunit alpha"/>
    <property type="match status" value="1"/>
</dbReference>